<keyword evidence="3" id="KW-1185">Reference proteome</keyword>
<evidence type="ECO:0000313" key="3">
    <source>
        <dbReference type="Proteomes" id="UP001163735"/>
    </source>
</evidence>
<sequence>MITINKNSLIHRFNKKCGIKDDWWWDSQVSLCPYFWGTIGSLLKFLFFSGVALVFLSVVGSAILKGFFGDSIFDTYWIYLSPIIGAITISLLLVLTVVVVEGILWCRRKLYDRKVGKPVVEKDPSIFFEYIKSKKNKFCPRIQIK</sequence>
<keyword evidence="1" id="KW-0472">Membrane</keyword>
<name>A0A9E8K2I8_9CAUD</name>
<gene>
    <name evidence="2" type="ORF">APT65_00117</name>
</gene>
<evidence type="ECO:0000256" key="1">
    <source>
        <dbReference type="SAM" id="Phobius"/>
    </source>
</evidence>
<organism evidence="2 3">
    <name type="scientific">Aeromonas phage APT65</name>
    <dbReference type="NCBI Taxonomy" id="2982914"/>
    <lineage>
        <taxon>Viruses</taxon>
        <taxon>Duplodnaviria</taxon>
        <taxon>Heunggongvirae</taxon>
        <taxon>Uroviricota</taxon>
        <taxon>Caudoviricetes</taxon>
        <taxon>Aquaneticvirus</taxon>
        <taxon>Aquaneticvirus ApT65</taxon>
    </lineage>
</organism>
<proteinExistence type="predicted"/>
<protein>
    <submittedName>
        <fullName evidence="2">Uncharacterized protein</fullName>
    </submittedName>
</protein>
<reference evidence="2" key="1">
    <citation type="submission" date="2022-09" db="EMBL/GenBank/DDBJ databases">
        <authorList>
            <person name="Cebeci A."/>
            <person name="Ture M."/>
            <person name="Alemdag M."/>
            <person name="Altinok I."/>
        </authorList>
    </citation>
    <scope>NUCLEOTIDE SEQUENCE</scope>
</reference>
<evidence type="ECO:0000313" key="2">
    <source>
        <dbReference type="EMBL" id="UZV39720.1"/>
    </source>
</evidence>
<dbReference type="EMBL" id="OP491958">
    <property type="protein sequence ID" value="UZV39720.1"/>
    <property type="molecule type" value="Genomic_DNA"/>
</dbReference>
<accession>A0A9E8K2I8</accession>
<keyword evidence="1" id="KW-0812">Transmembrane</keyword>
<feature type="transmembrane region" description="Helical" evidence="1">
    <location>
        <begin position="45"/>
        <end position="64"/>
    </location>
</feature>
<keyword evidence="1" id="KW-1133">Transmembrane helix</keyword>
<feature type="transmembrane region" description="Helical" evidence="1">
    <location>
        <begin position="76"/>
        <end position="104"/>
    </location>
</feature>
<dbReference type="Proteomes" id="UP001163735">
    <property type="component" value="Segment"/>
</dbReference>